<name>A0A381ZIE1_9ZZZZ</name>
<reference evidence="1" key="1">
    <citation type="submission" date="2018-05" db="EMBL/GenBank/DDBJ databases">
        <authorList>
            <person name="Lanie J.A."/>
            <person name="Ng W.-L."/>
            <person name="Kazmierczak K.M."/>
            <person name="Andrzejewski T.M."/>
            <person name="Davidsen T.M."/>
            <person name="Wayne K.J."/>
            <person name="Tettelin H."/>
            <person name="Glass J.I."/>
            <person name="Rusch D."/>
            <person name="Podicherti R."/>
            <person name="Tsui H.-C.T."/>
            <person name="Winkler M.E."/>
        </authorList>
    </citation>
    <scope>NUCLEOTIDE SEQUENCE</scope>
</reference>
<organism evidence="1">
    <name type="scientific">marine metagenome</name>
    <dbReference type="NCBI Taxonomy" id="408172"/>
    <lineage>
        <taxon>unclassified sequences</taxon>
        <taxon>metagenomes</taxon>
        <taxon>ecological metagenomes</taxon>
    </lineage>
</organism>
<gene>
    <name evidence="1" type="ORF">METZ01_LOCUS141813</name>
</gene>
<dbReference type="EMBL" id="UINC01021429">
    <property type="protein sequence ID" value="SVA88959.1"/>
    <property type="molecule type" value="Genomic_DNA"/>
</dbReference>
<accession>A0A381ZIE1</accession>
<protein>
    <submittedName>
        <fullName evidence="1">Uncharacterized protein</fullName>
    </submittedName>
</protein>
<sequence length="181" mass="21287">MPSNIIPLKYSSHFPYKEEETVLNNNYNQPKIIVNEWAQQKLSFNVLPDRNINESLFIKEYRIWDGAIEAIFDRHYTSEMIASPDHLTFISALINLQKMVYIYMHHHLNIKYDPKGKETLKVWPTDLNISLPKLLTDVTDITHRLNVKSIRKLNQNKFYIDADTFIEDSLIIKGKALIIKL</sequence>
<evidence type="ECO:0000313" key="1">
    <source>
        <dbReference type="EMBL" id="SVA88959.1"/>
    </source>
</evidence>
<dbReference type="AlphaFoldDB" id="A0A381ZIE1"/>
<proteinExistence type="predicted"/>